<keyword evidence="4" id="KW-1185">Reference proteome</keyword>
<dbReference type="HAMAP" id="MF_01940">
    <property type="entry name" value="RNA_CPDase"/>
    <property type="match status" value="1"/>
</dbReference>
<proteinExistence type="inferred from homology"/>
<comment type="caution">
    <text evidence="3">The sequence shown here is derived from an EMBL/GenBank/DDBJ whole genome shotgun (WGS) entry which is preliminary data.</text>
</comment>
<evidence type="ECO:0000256" key="2">
    <source>
        <dbReference type="HAMAP-Rule" id="MF_01940"/>
    </source>
</evidence>
<dbReference type="EMBL" id="PGFS01000001">
    <property type="protein sequence ID" value="MDH4571492.1"/>
    <property type="molecule type" value="Genomic_DNA"/>
</dbReference>
<feature type="active site" description="Proton donor" evidence="2">
    <location>
        <position position="67"/>
    </location>
</feature>
<dbReference type="SUPFAM" id="SSF55144">
    <property type="entry name" value="LigT-like"/>
    <property type="match status" value="1"/>
</dbReference>
<dbReference type="InterPro" id="IPR004175">
    <property type="entry name" value="RNA_CPDase"/>
</dbReference>
<evidence type="ECO:0000313" key="3">
    <source>
        <dbReference type="EMBL" id="MDH4571492.1"/>
    </source>
</evidence>
<dbReference type="Gene3D" id="3.90.1140.10">
    <property type="entry name" value="Cyclic phosphodiesterase"/>
    <property type="match status" value="1"/>
</dbReference>
<comment type="similarity">
    <text evidence="2">Belongs to the 2H phosphoesterase superfamily. ThpR family.</text>
</comment>
<sequence length="198" mass="21857">MPGNRWQRGEQYATLLATPPGAAIVTLPRRLFFALWPDDDSRRALAAEAERLVPRCGGYPLPAQNMHITLAFLGSVDASRLAALLELTRAWPAPQGEWTLDRLGHFPQPRIVWAGSQAPDPALLALDAELWQALARHGFTAPQRDFTPHVSLVRQADRAPSSARLSTPLRWRFDHLALVESQLGNGGSRYRTLARSAG</sequence>
<dbReference type="InterPro" id="IPR009097">
    <property type="entry name" value="Cyclic_Pdiesterase"/>
</dbReference>
<evidence type="ECO:0000256" key="1">
    <source>
        <dbReference type="ARBA" id="ARBA00022801"/>
    </source>
</evidence>
<dbReference type="Proteomes" id="UP001162135">
    <property type="component" value="Unassembled WGS sequence"/>
</dbReference>
<reference evidence="3" key="1">
    <citation type="journal article" date="2015" name="Antonie Van Leeuwenhoek">
        <title>Comparative 16S rRNA signatures and multilocus sequence analysis for the genus Salinicola and description of Salinicola acroporae sp. nov., isolated from coral Acropora digitifera.</title>
        <authorList>
            <person name="Lepcha R.T."/>
            <person name="Poddar A."/>
            <person name="Schumann P."/>
            <person name="Das S.K."/>
        </authorList>
    </citation>
    <scope>NUCLEOTIDE SEQUENCE</scope>
    <source>
        <strain evidence="3">S4-41</strain>
    </source>
</reference>
<protein>
    <recommendedName>
        <fullName evidence="2">RNA 2',3'-cyclic phosphodiesterase</fullName>
        <shortName evidence="2">RNA 2',3'-CPDase</shortName>
        <ecNumber evidence="2">3.1.4.58</ecNumber>
    </recommendedName>
</protein>
<feature type="active site" description="Proton acceptor" evidence="2">
    <location>
        <position position="149"/>
    </location>
</feature>
<comment type="catalytic activity">
    <reaction evidence="2">
        <text>a 3'-end 2',3'-cyclophospho-ribonucleotide-RNA + H2O = a 3'-end 2'-phospho-ribonucleotide-RNA + H(+)</text>
        <dbReference type="Rhea" id="RHEA:11828"/>
        <dbReference type="Rhea" id="RHEA-COMP:10464"/>
        <dbReference type="Rhea" id="RHEA-COMP:17353"/>
        <dbReference type="ChEBI" id="CHEBI:15377"/>
        <dbReference type="ChEBI" id="CHEBI:15378"/>
        <dbReference type="ChEBI" id="CHEBI:83064"/>
        <dbReference type="ChEBI" id="CHEBI:173113"/>
        <dbReference type="EC" id="3.1.4.58"/>
    </reaction>
</comment>
<evidence type="ECO:0000313" key="4">
    <source>
        <dbReference type="Proteomes" id="UP001162135"/>
    </source>
</evidence>
<dbReference type="Pfam" id="PF13563">
    <property type="entry name" value="2_5_RNA_ligase2"/>
    <property type="match status" value="1"/>
</dbReference>
<comment type="function">
    <text evidence="2">Hydrolyzes RNA 2',3'-cyclic phosphodiester to an RNA 2'-phosphomonoester.</text>
</comment>
<organism evidence="3 4">
    <name type="scientific">Salinicola acroporae</name>
    <dbReference type="NCBI Taxonomy" id="1541440"/>
    <lineage>
        <taxon>Bacteria</taxon>
        <taxon>Pseudomonadati</taxon>
        <taxon>Pseudomonadota</taxon>
        <taxon>Gammaproteobacteria</taxon>
        <taxon>Oceanospirillales</taxon>
        <taxon>Halomonadaceae</taxon>
        <taxon>Salinicola</taxon>
    </lineage>
</organism>
<comment type="caution">
    <text evidence="2">Lacks conserved residue(s) required for the propagation of feature annotation.</text>
</comment>
<dbReference type="NCBIfam" id="TIGR02258">
    <property type="entry name" value="2_5_ligase"/>
    <property type="match status" value="1"/>
</dbReference>
<dbReference type="PANTHER" id="PTHR35561">
    <property type="entry name" value="RNA 2',3'-CYCLIC PHOSPHODIESTERASE"/>
    <property type="match status" value="1"/>
</dbReference>
<dbReference type="PANTHER" id="PTHR35561:SF1">
    <property type="entry name" value="RNA 2',3'-CYCLIC PHOSPHODIESTERASE"/>
    <property type="match status" value="1"/>
</dbReference>
<feature type="short sequence motif" description="HXTX 1" evidence="2">
    <location>
        <begin position="67"/>
        <end position="70"/>
    </location>
</feature>
<accession>A0ABT6I1E6</accession>
<name>A0ABT6I1E6_9GAMM</name>
<dbReference type="EC" id="3.1.4.58" evidence="2"/>
<keyword evidence="1 2" id="KW-0378">Hydrolase</keyword>
<reference evidence="3" key="2">
    <citation type="submission" date="2017-11" db="EMBL/GenBank/DDBJ databases">
        <authorList>
            <person name="Das S.K."/>
        </authorList>
    </citation>
    <scope>NUCLEOTIDE SEQUENCE</scope>
    <source>
        <strain evidence="3">S4-41</strain>
    </source>
</reference>
<gene>
    <name evidence="3" type="ORF">CUR86_02770</name>
</gene>